<proteinExistence type="predicted"/>
<accession>A0A175YCP7</accession>
<reference evidence="2" key="2">
    <citation type="submission" date="2022-03" db="EMBL/GenBank/DDBJ databases">
        <title>Draft title - Genomic analysis of global carrot germplasm unveils the trajectory of domestication and the origin of high carotenoid orange carrot.</title>
        <authorList>
            <person name="Iorizzo M."/>
            <person name="Ellison S."/>
            <person name="Senalik D."/>
            <person name="Macko-Podgorni A."/>
            <person name="Grzebelus D."/>
            <person name="Bostan H."/>
            <person name="Rolling W."/>
            <person name="Curaba J."/>
            <person name="Simon P."/>
        </authorList>
    </citation>
    <scope>NUCLEOTIDE SEQUENCE</scope>
    <source>
        <tissue evidence="2">Leaf</tissue>
    </source>
</reference>
<reference evidence="2" key="1">
    <citation type="journal article" date="2016" name="Nat. Genet.">
        <title>A high-quality carrot genome assembly provides new insights into carotenoid accumulation and asterid genome evolution.</title>
        <authorList>
            <person name="Iorizzo M."/>
            <person name="Ellison S."/>
            <person name="Senalik D."/>
            <person name="Zeng P."/>
            <person name="Satapoomin P."/>
            <person name="Huang J."/>
            <person name="Bowman M."/>
            <person name="Iovene M."/>
            <person name="Sanseverino W."/>
            <person name="Cavagnaro P."/>
            <person name="Yildiz M."/>
            <person name="Macko-Podgorni A."/>
            <person name="Moranska E."/>
            <person name="Grzebelus E."/>
            <person name="Grzebelus D."/>
            <person name="Ashrafi H."/>
            <person name="Zheng Z."/>
            <person name="Cheng S."/>
            <person name="Spooner D."/>
            <person name="Van Deynze A."/>
            <person name="Simon P."/>
        </authorList>
    </citation>
    <scope>NUCLEOTIDE SEQUENCE</scope>
    <source>
        <tissue evidence="2">Leaf</tissue>
    </source>
</reference>
<dbReference type="Gramene" id="KZM80582">
    <property type="protein sequence ID" value="KZM80582"/>
    <property type="gene ID" value="DCAR_032089"/>
</dbReference>
<gene>
    <name evidence="2" type="ORF">DCAR_0312131</name>
</gene>
<feature type="region of interest" description="Disordered" evidence="1">
    <location>
        <begin position="1"/>
        <end position="56"/>
    </location>
</feature>
<evidence type="ECO:0000313" key="2">
    <source>
        <dbReference type="EMBL" id="WOG92854.1"/>
    </source>
</evidence>
<keyword evidence="3" id="KW-1185">Reference proteome</keyword>
<dbReference type="AlphaFoldDB" id="A0A175YCP7"/>
<protein>
    <submittedName>
        <fullName evidence="2">Uncharacterized protein</fullName>
    </submittedName>
</protein>
<dbReference type="EMBL" id="CP093345">
    <property type="protein sequence ID" value="WOG92854.1"/>
    <property type="molecule type" value="Genomic_DNA"/>
</dbReference>
<evidence type="ECO:0000256" key="1">
    <source>
        <dbReference type="SAM" id="MobiDB-lite"/>
    </source>
</evidence>
<name>A0A175YCP7_DAUCS</name>
<evidence type="ECO:0000313" key="3">
    <source>
        <dbReference type="Proteomes" id="UP000077755"/>
    </source>
</evidence>
<sequence>MLKAGNSEVTTNTRPPAPKKSPAVGLVAPSNPVSKAGNKGAKDPKQHHILSFFKKV</sequence>
<organism evidence="2 3">
    <name type="scientific">Daucus carota subsp. sativus</name>
    <name type="common">Carrot</name>
    <dbReference type="NCBI Taxonomy" id="79200"/>
    <lineage>
        <taxon>Eukaryota</taxon>
        <taxon>Viridiplantae</taxon>
        <taxon>Streptophyta</taxon>
        <taxon>Embryophyta</taxon>
        <taxon>Tracheophyta</taxon>
        <taxon>Spermatophyta</taxon>
        <taxon>Magnoliopsida</taxon>
        <taxon>eudicotyledons</taxon>
        <taxon>Gunneridae</taxon>
        <taxon>Pentapetalae</taxon>
        <taxon>asterids</taxon>
        <taxon>campanulids</taxon>
        <taxon>Apiales</taxon>
        <taxon>Apiaceae</taxon>
        <taxon>Apioideae</taxon>
        <taxon>Scandiceae</taxon>
        <taxon>Daucinae</taxon>
        <taxon>Daucus</taxon>
        <taxon>Daucus sect. Daucus</taxon>
    </lineage>
</organism>
<dbReference type="Proteomes" id="UP000077755">
    <property type="component" value="Chromosome 3"/>
</dbReference>